<keyword evidence="5" id="KW-0482">Metalloprotease</keyword>
<gene>
    <name evidence="7" type="ORF">A7K98_12375</name>
    <name evidence="8" type="ORF">A7K99_12370</name>
</gene>
<dbReference type="GO" id="GO:0008235">
    <property type="term" value="F:metalloexopeptidase activity"/>
    <property type="evidence" value="ECO:0007669"/>
    <property type="project" value="TreeGrafter"/>
</dbReference>
<evidence type="ECO:0000256" key="5">
    <source>
        <dbReference type="ARBA" id="ARBA00023049"/>
    </source>
</evidence>
<dbReference type="Proteomes" id="UP000195729">
    <property type="component" value="Chromosome"/>
</dbReference>
<accession>A0A1Y0LKB2</accession>
<keyword evidence="2" id="KW-0479">Metal-binding</keyword>
<keyword evidence="3" id="KW-0378">Hydrolase</keyword>
<sequence length="141" mass="15904">MIELSHETELQIREEGEATYPNECCGVLFGHFTASGDAKVTAILPIENAREAEAQYNRFVITADDSLRAERAAQKLGVDVLGFYHSHPDHPAIPSEYDRQHALPFYAYIIVAVANGQARELTSWRLSNDRLQFTQEEVRVV</sequence>
<dbReference type="InterPro" id="IPR051929">
    <property type="entry name" value="VirAsm_ModProt"/>
</dbReference>
<dbReference type="RefSeq" id="WP_087488855.1">
    <property type="nucleotide sequence ID" value="NZ_CP015579.1"/>
</dbReference>
<evidence type="ECO:0000259" key="6">
    <source>
        <dbReference type="SMART" id="SM00232"/>
    </source>
</evidence>
<dbReference type="FunFam" id="3.40.140.10:FF:000085">
    <property type="entry name" value="Mov34/MPN/PAD-1 family protein"/>
    <property type="match status" value="1"/>
</dbReference>
<evidence type="ECO:0000313" key="9">
    <source>
        <dbReference type="Proteomes" id="UP000195729"/>
    </source>
</evidence>
<evidence type="ECO:0000256" key="3">
    <source>
        <dbReference type="ARBA" id="ARBA00022801"/>
    </source>
</evidence>
<dbReference type="EMBL" id="CP015581">
    <property type="protein sequence ID" value="ARU98532.1"/>
    <property type="molecule type" value="Genomic_DNA"/>
</dbReference>
<keyword evidence="4" id="KW-0862">Zinc</keyword>
<dbReference type="PANTHER" id="PTHR34858">
    <property type="entry name" value="CYSO-CYSTEINE PEPTIDASE"/>
    <property type="match status" value="1"/>
</dbReference>
<dbReference type="KEGG" id="tci:A7K98_12375"/>
<dbReference type="SUPFAM" id="SSF102712">
    <property type="entry name" value="JAB1/MPN domain"/>
    <property type="match status" value="1"/>
</dbReference>
<proteinExistence type="predicted"/>
<evidence type="ECO:0000256" key="4">
    <source>
        <dbReference type="ARBA" id="ARBA00022833"/>
    </source>
</evidence>
<dbReference type="CDD" id="cd08070">
    <property type="entry name" value="MPN_like"/>
    <property type="match status" value="1"/>
</dbReference>
<evidence type="ECO:0000256" key="2">
    <source>
        <dbReference type="ARBA" id="ARBA00022723"/>
    </source>
</evidence>
<dbReference type="Proteomes" id="UP000195814">
    <property type="component" value="Chromosome"/>
</dbReference>
<evidence type="ECO:0000313" key="7">
    <source>
        <dbReference type="EMBL" id="ARU94493.1"/>
    </source>
</evidence>
<dbReference type="GO" id="GO:0008270">
    <property type="term" value="F:zinc ion binding"/>
    <property type="evidence" value="ECO:0007669"/>
    <property type="project" value="TreeGrafter"/>
</dbReference>
<dbReference type="SMART" id="SM00232">
    <property type="entry name" value="JAB_MPN"/>
    <property type="match status" value="1"/>
</dbReference>
<dbReference type="EMBL" id="CP015579">
    <property type="protein sequence ID" value="ARU94493.1"/>
    <property type="molecule type" value="Genomic_DNA"/>
</dbReference>
<dbReference type="AlphaFoldDB" id="A0A1Y0LKB2"/>
<keyword evidence="1" id="KW-0645">Protease</keyword>
<organism evidence="7 10">
    <name type="scientific">Tatumella citrea</name>
    <name type="common">Pantoea citrea</name>
    <dbReference type="NCBI Taxonomy" id="53336"/>
    <lineage>
        <taxon>Bacteria</taxon>
        <taxon>Pseudomonadati</taxon>
        <taxon>Pseudomonadota</taxon>
        <taxon>Gammaproteobacteria</taxon>
        <taxon>Enterobacterales</taxon>
        <taxon>Erwiniaceae</taxon>
        <taxon>Tatumella</taxon>
    </lineage>
</organism>
<name>A0A1Y0LKB2_TATCI</name>
<dbReference type="OrthoDB" id="1494599at2"/>
<evidence type="ECO:0000313" key="8">
    <source>
        <dbReference type="EMBL" id="ARU98532.1"/>
    </source>
</evidence>
<dbReference type="GO" id="GO:0006508">
    <property type="term" value="P:proteolysis"/>
    <property type="evidence" value="ECO:0007669"/>
    <property type="project" value="UniProtKB-KW"/>
</dbReference>
<evidence type="ECO:0000256" key="1">
    <source>
        <dbReference type="ARBA" id="ARBA00022670"/>
    </source>
</evidence>
<feature type="domain" description="JAB1/MPN/MOV34 metalloenzyme" evidence="6">
    <location>
        <begin position="1"/>
        <end position="136"/>
    </location>
</feature>
<dbReference type="Pfam" id="PF14464">
    <property type="entry name" value="Prok-JAB"/>
    <property type="match status" value="1"/>
</dbReference>
<protein>
    <recommendedName>
        <fullName evidence="6">JAB1/MPN/MOV34 metalloenzyme domain-containing protein</fullName>
    </recommendedName>
</protein>
<keyword evidence="9" id="KW-1185">Reference proteome</keyword>
<reference evidence="9 10" key="1">
    <citation type="submission" date="2016-05" db="EMBL/GenBank/DDBJ databases">
        <title>Complete genome sequence of two 2,5-diketo-D-glunonic acid producing strain Tatumella citrea.</title>
        <authorList>
            <person name="Duan C."/>
            <person name="Yang J."/>
            <person name="Yang S."/>
        </authorList>
    </citation>
    <scope>NUCLEOTIDE SEQUENCE [LARGE SCALE GENOMIC DNA]</scope>
    <source>
        <strain evidence="8 9">ATCC 39140</strain>
        <strain evidence="7 10">DSM 13699</strain>
    </source>
</reference>
<dbReference type="PANTHER" id="PTHR34858:SF1">
    <property type="entry name" value="CYSO-CYSTEINE PEPTIDASE"/>
    <property type="match status" value="1"/>
</dbReference>
<evidence type="ECO:0000313" key="10">
    <source>
        <dbReference type="Proteomes" id="UP000195814"/>
    </source>
</evidence>
<dbReference type="InterPro" id="IPR028090">
    <property type="entry name" value="JAB_dom_prok"/>
</dbReference>
<dbReference type="Gene3D" id="3.40.140.10">
    <property type="entry name" value="Cytidine Deaminase, domain 2"/>
    <property type="match status" value="1"/>
</dbReference>
<dbReference type="InterPro" id="IPR000555">
    <property type="entry name" value="JAMM/MPN+_dom"/>
</dbReference>